<dbReference type="STRING" id="2880.D8LCT4"/>
<feature type="compositionally biased region" description="Low complexity" evidence="1">
    <location>
        <begin position="249"/>
        <end position="277"/>
    </location>
</feature>
<feature type="compositionally biased region" description="Polar residues" evidence="1">
    <location>
        <begin position="528"/>
        <end position="537"/>
    </location>
</feature>
<feature type="region of interest" description="Disordered" evidence="1">
    <location>
        <begin position="131"/>
        <end position="177"/>
    </location>
</feature>
<accession>D8LCT4</accession>
<dbReference type="eggNOG" id="KOG0048">
    <property type="taxonomic scope" value="Eukaryota"/>
</dbReference>
<dbReference type="Proteomes" id="UP000002630">
    <property type="component" value="Linkage Group LG34"/>
</dbReference>
<dbReference type="GO" id="GO:0000978">
    <property type="term" value="F:RNA polymerase II cis-regulatory region sequence-specific DNA binding"/>
    <property type="evidence" value="ECO:0007669"/>
    <property type="project" value="TreeGrafter"/>
</dbReference>
<dbReference type="OrthoDB" id="2143914at2759"/>
<evidence type="ECO:0000313" key="5">
    <source>
        <dbReference type="Proteomes" id="UP000002630"/>
    </source>
</evidence>
<feature type="domain" description="HTH myb-type" evidence="3">
    <location>
        <begin position="24"/>
        <end position="73"/>
    </location>
</feature>
<feature type="compositionally biased region" description="Low complexity" evidence="1">
    <location>
        <begin position="470"/>
        <end position="484"/>
    </location>
</feature>
<feature type="domain" description="Myb-like" evidence="2">
    <location>
        <begin position="25"/>
        <end position="73"/>
    </location>
</feature>
<feature type="domain" description="Myb-like" evidence="2">
    <location>
        <begin position="74"/>
        <end position="124"/>
    </location>
</feature>
<keyword evidence="5" id="KW-1185">Reference proteome</keyword>
<dbReference type="EMBL" id="FN649759">
    <property type="protein sequence ID" value="CBN75476.1"/>
    <property type="molecule type" value="Genomic_DNA"/>
</dbReference>
<dbReference type="CDD" id="cd00167">
    <property type="entry name" value="SANT"/>
    <property type="match status" value="2"/>
</dbReference>
<feature type="compositionally biased region" description="Low complexity" evidence="1">
    <location>
        <begin position="500"/>
        <end position="510"/>
    </location>
</feature>
<reference evidence="4 5" key="1">
    <citation type="journal article" date="2010" name="Nature">
        <title>The Ectocarpus genome and the independent evolution of multicellularity in brown algae.</title>
        <authorList>
            <person name="Cock J.M."/>
            <person name="Sterck L."/>
            <person name="Rouze P."/>
            <person name="Scornet D."/>
            <person name="Allen A.E."/>
            <person name="Amoutzias G."/>
            <person name="Anthouard V."/>
            <person name="Artiguenave F."/>
            <person name="Aury J.M."/>
            <person name="Badger J.H."/>
            <person name="Beszteri B."/>
            <person name="Billiau K."/>
            <person name="Bonnet E."/>
            <person name="Bothwell J.H."/>
            <person name="Bowler C."/>
            <person name="Boyen C."/>
            <person name="Brownlee C."/>
            <person name="Carrano C.J."/>
            <person name="Charrier B."/>
            <person name="Cho G.Y."/>
            <person name="Coelho S.M."/>
            <person name="Collen J."/>
            <person name="Corre E."/>
            <person name="Da Silva C."/>
            <person name="Delage L."/>
            <person name="Delaroque N."/>
            <person name="Dittami S.M."/>
            <person name="Doulbeau S."/>
            <person name="Elias M."/>
            <person name="Farnham G."/>
            <person name="Gachon C.M."/>
            <person name="Gschloessl B."/>
            <person name="Heesch S."/>
            <person name="Jabbari K."/>
            <person name="Jubin C."/>
            <person name="Kawai H."/>
            <person name="Kimura K."/>
            <person name="Kloareg B."/>
            <person name="Kupper F.C."/>
            <person name="Lang D."/>
            <person name="Le Bail A."/>
            <person name="Leblanc C."/>
            <person name="Lerouge P."/>
            <person name="Lohr M."/>
            <person name="Lopez P.J."/>
            <person name="Martens C."/>
            <person name="Maumus F."/>
            <person name="Michel G."/>
            <person name="Miranda-Saavedra D."/>
            <person name="Morales J."/>
            <person name="Moreau H."/>
            <person name="Motomura T."/>
            <person name="Nagasato C."/>
            <person name="Napoli C.A."/>
            <person name="Nelson D.R."/>
            <person name="Nyvall-Collen P."/>
            <person name="Peters A.F."/>
            <person name="Pommier C."/>
            <person name="Potin P."/>
            <person name="Poulain J."/>
            <person name="Quesneville H."/>
            <person name="Read B."/>
            <person name="Rensing S.A."/>
            <person name="Ritter A."/>
            <person name="Rousvoal S."/>
            <person name="Samanta M."/>
            <person name="Samson G."/>
            <person name="Schroeder D.C."/>
            <person name="Segurens B."/>
            <person name="Strittmatter M."/>
            <person name="Tonon T."/>
            <person name="Tregear J.W."/>
            <person name="Valentin K."/>
            <person name="von Dassow P."/>
            <person name="Yamagishi T."/>
            <person name="Van de Peer Y."/>
            <person name="Wincker P."/>
        </authorList>
    </citation>
    <scope>NUCLEOTIDE SEQUENCE [LARGE SCALE GENOMIC DNA]</scope>
    <source>
        <strain evidence="5">Ec32 / CCAP1310/4</strain>
    </source>
</reference>
<dbReference type="SMART" id="SM00717">
    <property type="entry name" value="SANT"/>
    <property type="match status" value="2"/>
</dbReference>
<sequence>MMGGDIDHSDILNALDAKRKRCVRKWSKQEDAEMVKLVLELGVKQWGLIGSRLSSLGEDRTGKQCRERWHNQLDPAIKKDPWTKAEEDTLMRAHSIHGNKWAEIAKILPGRTDNAIKNHWNSAKRRLSRQLNMSVSSVLDRRRSVSSSGGDEEEPHPDRGGGPAASEGCGAGEGARTSADLMSAQALFGKSIPGLTSFDRAEMHSFQQEKAQLLSAARANGDTEKRKMLEETTPDVLNAKGLLMFLRQSPSSETPSPSASPELQPATGAAAAAATAAGGEGLVLEGDGRRSSSPGGDDDERAGGDGHGGGGHHDGGRAGKAAVEFSGGGVCAAKGPLTAEEDAAAVAPARAGFAAAAAAAAAAPERTVRPPTRPFAGPCLANGDGGGRERGLRGNREGGEQDGGRCGSYRAPSSPVNVVDFLPSRPWSGGGGGVGAVIGVRRGASSTAVPVSPATPAGRSVFGDVGGGRPAVPAPGTAMAAPRTAPKPRKPRFRIPVVTPSPSSTANASSQPRRAPLAVHHATPPTPRSSGPNTTAAPYSIGGASAAVAPQQVAVTPGTPSARRSPVELFTPSPVPSSSAAAAAAAAGRGGRRVTGSGAADSPTPPADFDGRRCRSPKRTGIPPEANAGRNGGSRAAPSKRKQGEEGKKVEEAQKRPRASAVQ</sequence>
<dbReference type="PANTHER" id="PTHR45614">
    <property type="entry name" value="MYB PROTEIN-RELATED"/>
    <property type="match status" value="1"/>
</dbReference>
<dbReference type="Pfam" id="PF00249">
    <property type="entry name" value="Myb_DNA-binding"/>
    <property type="match status" value="2"/>
</dbReference>
<evidence type="ECO:0000259" key="2">
    <source>
        <dbReference type="PROSITE" id="PS50090"/>
    </source>
</evidence>
<feature type="region of interest" description="Disordered" evidence="1">
    <location>
        <begin position="248"/>
        <end position="322"/>
    </location>
</feature>
<evidence type="ECO:0000313" key="4">
    <source>
        <dbReference type="EMBL" id="CBN75476.1"/>
    </source>
</evidence>
<dbReference type="InterPro" id="IPR050560">
    <property type="entry name" value="MYB_TF"/>
</dbReference>
<organism evidence="4 5">
    <name type="scientific">Ectocarpus siliculosus</name>
    <name type="common">Brown alga</name>
    <name type="synonym">Conferva siliculosa</name>
    <dbReference type="NCBI Taxonomy" id="2880"/>
    <lineage>
        <taxon>Eukaryota</taxon>
        <taxon>Sar</taxon>
        <taxon>Stramenopiles</taxon>
        <taxon>Ochrophyta</taxon>
        <taxon>PX clade</taxon>
        <taxon>Phaeophyceae</taxon>
        <taxon>Ectocarpales</taxon>
        <taxon>Ectocarpaceae</taxon>
        <taxon>Ectocarpus</taxon>
    </lineage>
</organism>
<dbReference type="EMBL" id="FN647801">
    <property type="protein sequence ID" value="CBN75476.1"/>
    <property type="molecule type" value="Genomic_DNA"/>
</dbReference>
<feature type="domain" description="HTH myb-type" evidence="3">
    <location>
        <begin position="74"/>
        <end position="128"/>
    </location>
</feature>
<name>D8LCT4_ECTSI</name>
<feature type="compositionally biased region" description="Low complexity" evidence="1">
    <location>
        <begin position="544"/>
        <end position="555"/>
    </location>
</feature>
<dbReference type="PROSITE" id="PS50090">
    <property type="entry name" value="MYB_LIKE"/>
    <property type="match status" value="2"/>
</dbReference>
<feature type="region of interest" description="Disordered" evidence="1">
    <location>
        <begin position="446"/>
        <end position="663"/>
    </location>
</feature>
<dbReference type="InParanoid" id="D8LCT4"/>
<feature type="region of interest" description="Disordered" evidence="1">
    <location>
        <begin position="362"/>
        <end position="417"/>
    </location>
</feature>
<feature type="compositionally biased region" description="Basic and acidic residues" evidence="1">
    <location>
        <begin position="386"/>
        <end position="403"/>
    </location>
</feature>
<feature type="compositionally biased region" description="Low complexity" evidence="1">
    <location>
        <begin position="626"/>
        <end position="637"/>
    </location>
</feature>
<evidence type="ECO:0000259" key="3">
    <source>
        <dbReference type="PROSITE" id="PS51294"/>
    </source>
</evidence>
<feature type="compositionally biased region" description="Basic and acidic residues" evidence="1">
    <location>
        <begin position="642"/>
        <end position="655"/>
    </location>
</feature>
<dbReference type="InterPro" id="IPR017930">
    <property type="entry name" value="Myb_dom"/>
</dbReference>
<dbReference type="AlphaFoldDB" id="D8LCT4"/>
<evidence type="ECO:0000256" key="1">
    <source>
        <dbReference type="SAM" id="MobiDB-lite"/>
    </source>
</evidence>
<feature type="compositionally biased region" description="Low complexity" evidence="1">
    <location>
        <begin position="576"/>
        <end position="587"/>
    </location>
</feature>
<dbReference type="InterPro" id="IPR001005">
    <property type="entry name" value="SANT/Myb"/>
</dbReference>
<dbReference type="PANTHER" id="PTHR45614:SF232">
    <property type="entry name" value="TRANSCRIPTION FACTOR MYB3R-2"/>
    <property type="match status" value="1"/>
</dbReference>
<dbReference type="InterPro" id="IPR009057">
    <property type="entry name" value="Homeodomain-like_sf"/>
</dbReference>
<dbReference type="SUPFAM" id="SSF46689">
    <property type="entry name" value="Homeodomain-like"/>
    <property type="match status" value="1"/>
</dbReference>
<protein>
    <submittedName>
        <fullName evidence="4">C-myb-like transcription factor</fullName>
    </submittedName>
</protein>
<gene>
    <name evidence="4" type="ORF">Esi_0111_0004</name>
</gene>
<proteinExistence type="predicted"/>
<dbReference type="Gene3D" id="1.10.10.60">
    <property type="entry name" value="Homeodomain-like"/>
    <property type="match status" value="2"/>
</dbReference>
<dbReference type="PROSITE" id="PS51294">
    <property type="entry name" value="HTH_MYB"/>
    <property type="match status" value="2"/>
</dbReference>
<dbReference type="GO" id="GO:0000981">
    <property type="term" value="F:DNA-binding transcription factor activity, RNA polymerase II-specific"/>
    <property type="evidence" value="ECO:0007669"/>
    <property type="project" value="TreeGrafter"/>
</dbReference>
<dbReference type="GO" id="GO:0005634">
    <property type="term" value="C:nucleus"/>
    <property type="evidence" value="ECO:0007669"/>
    <property type="project" value="TreeGrafter"/>
</dbReference>